<dbReference type="AlphaFoldDB" id="A0A8T2JJN7"/>
<protein>
    <recommendedName>
        <fullName evidence="3">Spermatogenesis-associated protein 17</fullName>
    </recommendedName>
</protein>
<organism evidence="1 2">
    <name type="scientific">Hymenochirus boettgeri</name>
    <name type="common">Congo dwarf clawed frog</name>
    <dbReference type="NCBI Taxonomy" id="247094"/>
    <lineage>
        <taxon>Eukaryota</taxon>
        <taxon>Metazoa</taxon>
        <taxon>Chordata</taxon>
        <taxon>Craniata</taxon>
        <taxon>Vertebrata</taxon>
        <taxon>Euteleostomi</taxon>
        <taxon>Amphibia</taxon>
        <taxon>Batrachia</taxon>
        <taxon>Anura</taxon>
        <taxon>Pipoidea</taxon>
        <taxon>Pipidae</taxon>
        <taxon>Pipinae</taxon>
        <taxon>Hymenochirus</taxon>
    </lineage>
</organism>
<name>A0A8T2JJN7_9PIPI</name>
<gene>
    <name evidence="1" type="ORF">GDO86_009082</name>
</gene>
<dbReference type="OrthoDB" id="190375at2759"/>
<accession>A0A8T2JJN7</accession>
<sequence>MHNYYALKKYLEGVAIKNVIVRKELEKYTEIKSREKSKQDIENEERDKEFQARKTHYLLSTKQIPGIYNSPYKPFPHEMEIRLQNARPLSHKDRPKTKDSSNNQLWTDCRAAFPVMQPLPPIGKKKPQGPFRDTMEVLQQRYKPLEPTLRVATSINSVEEAREELKRQEWIKRMHEKAFAPFSSFRKNKLYEPLIHTTSNYKQISFVSREEEPEKWIAKQDFQTVFTPVPLFDKFGRMYSKAGGIV</sequence>
<reference evidence="1" key="1">
    <citation type="thesis" date="2020" institute="ProQuest LLC" country="789 East Eisenhower Parkway, Ann Arbor, MI, USA">
        <title>Comparative Genomics and Chromosome Evolution.</title>
        <authorList>
            <person name="Mudd A.B."/>
        </authorList>
    </citation>
    <scope>NUCLEOTIDE SEQUENCE</scope>
    <source>
        <strain evidence="1">Female2</strain>
        <tissue evidence="1">Blood</tissue>
    </source>
</reference>
<keyword evidence="2" id="KW-1185">Reference proteome</keyword>
<dbReference type="EMBL" id="JAACNH010000004">
    <property type="protein sequence ID" value="KAG8443763.1"/>
    <property type="molecule type" value="Genomic_DNA"/>
</dbReference>
<evidence type="ECO:0000313" key="1">
    <source>
        <dbReference type="EMBL" id="KAG8443763.1"/>
    </source>
</evidence>
<evidence type="ECO:0000313" key="2">
    <source>
        <dbReference type="Proteomes" id="UP000812440"/>
    </source>
</evidence>
<proteinExistence type="predicted"/>
<dbReference type="Proteomes" id="UP000812440">
    <property type="component" value="Chromosome 5"/>
</dbReference>
<comment type="caution">
    <text evidence="1">The sequence shown here is derived from an EMBL/GenBank/DDBJ whole genome shotgun (WGS) entry which is preliminary data.</text>
</comment>
<evidence type="ECO:0008006" key="3">
    <source>
        <dbReference type="Google" id="ProtNLM"/>
    </source>
</evidence>